<keyword evidence="1" id="KW-0238">DNA-binding</keyword>
<dbReference type="Pfam" id="PF00196">
    <property type="entry name" value="GerE"/>
    <property type="match status" value="1"/>
</dbReference>
<dbReference type="Pfam" id="PF00072">
    <property type="entry name" value="Response_reg"/>
    <property type="match status" value="1"/>
</dbReference>
<evidence type="ECO:0000256" key="1">
    <source>
        <dbReference type="ARBA" id="ARBA00023125"/>
    </source>
</evidence>
<evidence type="ECO:0000313" key="5">
    <source>
        <dbReference type="EMBL" id="PKU92598.1"/>
    </source>
</evidence>
<dbReference type="CDD" id="cd06170">
    <property type="entry name" value="LuxR_C_like"/>
    <property type="match status" value="1"/>
</dbReference>
<name>A0A2N3QLM8_9BIFI</name>
<organism evidence="5 6">
    <name type="scientific">Bifidobacterium pseudolongum subsp. globosum</name>
    <dbReference type="NCBI Taxonomy" id="1690"/>
    <lineage>
        <taxon>Bacteria</taxon>
        <taxon>Bacillati</taxon>
        <taxon>Actinomycetota</taxon>
        <taxon>Actinomycetes</taxon>
        <taxon>Bifidobacteriales</taxon>
        <taxon>Bifidobacteriaceae</taxon>
        <taxon>Bifidobacterium</taxon>
    </lineage>
</organism>
<dbReference type="EMBL" id="PCGZ01000001">
    <property type="protein sequence ID" value="PKU92598.1"/>
    <property type="molecule type" value="Genomic_DNA"/>
</dbReference>
<dbReference type="AlphaFoldDB" id="A0A2N3QLM8"/>
<dbReference type="Gene3D" id="3.40.50.2300">
    <property type="match status" value="1"/>
</dbReference>
<dbReference type="PRINTS" id="PR00038">
    <property type="entry name" value="HTHLUXR"/>
</dbReference>
<gene>
    <name evidence="5" type="ORF">CQR46_0174</name>
</gene>
<dbReference type="InterPro" id="IPR011006">
    <property type="entry name" value="CheY-like_superfamily"/>
</dbReference>
<dbReference type="GO" id="GO:0000160">
    <property type="term" value="P:phosphorelay signal transduction system"/>
    <property type="evidence" value="ECO:0007669"/>
    <property type="project" value="InterPro"/>
</dbReference>
<evidence type="ECO:0000259" key="3">
    <source>
        <dbReference type="PROSITE" id="PS50043"/>
    </source>
</evidence>
<dbReference type="PROSITE" id="PS50110">
    <property type="entry name" value="RESPONSE_REGULATORY"/>
    <property type="match status" value="1"/>
</dbReference>
<sequence>MPQASIQIIWIRSQNTGALVYDEYMRGKTKDGNVIHVGIVDNDPCSLRMLALIVEHASPTFQVIWTADCAQHVLEHCLYDQPDQRANVILMDMALNEESGANLGCRIRKHDGTTGIIGITAYPASHYRDDCINAGLQGLLEKRTLSDTTMLTQAIKNAAQGKGCDSSFTSAHNAHLRCSTANDCRSPTSRELEIISLYAKHKSTEDIARQLGISTGTVFSHIHHALPKLGVTTRNEAIQACQTMHLI</sequence>
<dbReference type="GO" id="GO:0003677">
    <property type="term" value="F:DNA binding"/>
    <property type="evidence" value="ECO:0007669"/>
    <property type="project" value="UniProtKB-KW"/>
</dbReference>
<accession>A0A2N3QLM8</accession>
<dbReference type="SMART" id="SM00448">
    <property type="entry name" value="REC"/>
    <property type="match status" value="1"/>
</dbReference>
<dbReference type="InterPro" id="IPR001789">
    <property type="entry name" value="Sig_transdc_resp-reg_receiver"/>
</dbReference>
<dbReference type="Proteomes" id="UP000233730">
    <property type="component" value="Unassembled WGS sequence"/>
</dbReference>
<dbReference type="InterPro" id="IPR000792">
    <property type="entry name" value="Tscrpt_reg_LuxR_C"/>
</dbReference>
<feature type="domain" description="Response regulatory" evidence="4">
    <location>
        <begin position="36"/>
        <end position="157"/>
    </location>
</feature>
<protein>
    <submittedName>
        <fullName evidence="5">LuxR family two component transcriptional regulator</fullName>
    </submittedName>
</protein>
<reference evidence="5 6" key="1">
    <citation type="submission" date="2017-10" db="EMBL/GenBank/DDBJ databases">
        <title>Bifidobacterium genomics.</title>
        <authorList>
            <person name="Lugli G.A."/>
            <person name="Milani C."/>
            <person name="Mancabelli L."/>
        </authorList>
    </citation>
    <scope>NUCLEOTIDE SEQUENCE [LARGE SCALE GENOMIC DNA]</scope>
    <source>
        <strain evidence="5 6">1524B</strain>
    </source>
</reference>
<dbReference type="SUPFAM" id="SSF46894">
    <property type="entry name" value="C-terminal effector domain of the bipartite response regulators"/>
    <property type="match status" value="1"/>
</dbReference>
<dbReference type="CDD" id="cd00156">
    <property type="entry name" value="REC"/>
    <property type="match status" value="1"/>
</dbReference>
<dbReference type="PROSITE" id="PS50043">
    <property type="entry name" value="HTH_LUXR_2"/>
    <property type="match status" value="1"/>
</dbReference>
<dbReference type="SMART" id="SM00421">
    <property type="entry name" value="HTH_LUXR"/>
    <property type="match status" value="1"/>
</dbReference>
<dbReference type="SUPFAM" id="SSF52172">
    <property type="entry name" value="CheY-like"/>
    <property type="match status" value="1"/>
</dbReference>
<feature type="domain" description="HTH luxR-type" evidence="3">
    <location>
        <begin position="180"/>
        <end position="245"/>
    </location>
</feature>
<evidence type="ECO:0000313" key="6">
    <source>
        <dbReference type="Proteomes" id="UP000233730"/>
    </source>
</evidence>
<proteinExistence type="predicted"/>
<dbReference type="GO" id="GO:0006355">
    <property type="term" value="P:regulation of DNA-templated transcription"/>
    <property type="evidence" value="ECO:0007669"/>
    <property type="project" value="InterPro"/>
</dbReference>
<dbReference type="Gene3D" id="1.10.10.10">
    <property type="entry name" value="Winged helix-like DNA-binding domain superfamily/Winged helix DNA-binding domain"/>
    <property type="match status" value="1"/>
</dbReference>
<dbReference type="InterPro" id="IPR016032">
    <property type="entry name" value="Sig_transdc_resp-reg_C-effctor"/>
</dbReference>
<evidence type="ECO:0000256" key="2">
    <source>
        <dbReference type="PROSITE-ProRule" id="PRU00169"/>
    </source>
</evidence>
<comment type="caution">
    <text evidence="5">The sequence shown here is derived from an EMBL/GenBank/DDBJ whole genome shotgun (WGS) entry which is preliminary data.</text>
</comment>
<keyword evidence="2" id="KW-0597">Phosphoprotein</keyword>
<dbReference type="InterPro" id="IPR039420">
    <property type="entry name" value="WalR-like"/>
</dbReference>
<evidence type="ECO:0000259" key="4">
    <source>
        <dbReference type="PROSITE" id="PS50110"/>
    </source>
</evidence>
<feature type="modified residue" description="4-aspartylphosphate" evidence="2">
    <location>
        <position position="92"/>
    </location>
</feature>
<dbReference type="InterPro" id="IPR036388">
    <property type="entry name" value="WH-like_DNA-bd_sf"/>
</dbReference>
<dbReference type="PANTHER" id="PTHR43214">
    <property type="entry name" value="TWO-COMPONENT RESPONSE REGULATOR"/>
    <property type="match status" value="1"/>
</dbReference>